<reference evidence="3" key="1">
    <citation type="submission" date="2023-07" db="EMBL/GenBank/DDBJ databases">
        <authorList>
            <consortium name="CYATHOMIX"/>
        </authorList>
    </citation>
    <scope>NUCLEOTIDE SEQUENCE</scope>
    <source>
        <strain evidence="3">N/A</strain>
    </source>
</reference>
<feature type="compositionally biased region" description="Low complexity" evidence="1">
    <location>
        <begin position="306"/>
        <end position="319"/>
    </location>
</feature>
<feature type="compositionally biased region" description="Acidic residues" evidence="1">
    <location>
        <begin position="127"/>
        <end position="136"/>
    </location>
</feature>
<name>A0AA36GW35_CYLNA</name>
<protein>
    <recommendedName>
        <fullName evidence="2">SAP domain-containing protein</fullName>
    </recommendedName>
</protein>
<feature type="compositionally biased region" description="Polar residues" evidence="1">
    <location>
        <begin position="276"/>
        <end position="293"/>
    </location>
</feature>
<dbReference type="SMART" id="SM00513">
    <property type="entry name" value="SAP"/>
    <property type="match status" value="1"/>
</dbReference>
<feature type="region of interest" description="Disordered" evidence="1">
    <location>
        <begin position="344"/>
        <end position="375"/>
    </location>
</feature>
<feature type="compositionally biased region" description="Polar residues" evidence="1">
    <location>
        <begin position="226"/>
        <end position="235"/>
    </location>
</feature>
<feature type="domain" description="SAP" evidence="2">
    <location>
        <begin position="31"/>
        <end position="65"/>
    </location>
</feature>
<dbReference type="Pfam" id="PF02037">
    <property type="entry name" value="SAP"/>
    <property type="match status" value="1"/>
</dbReference>
<comment type="caution">
    <text evidence="3">The sequence shown here is derived from an EMBL/GenBank/DDBJ whole genome shotgun (WGS) entry which is preliminary data.</text>
</comment>
<dbReference type="AlphaFoldDB" id="A0AA36GW35"/>
<dbReference type="InterPro" id="IPR036361">
    <property type="entry name" value="SAP_dom_sf"/>
</dbReference>
<accession>A0AA36GW35</accession>
<dbReference type="Gene3D" id="1.10.720.30">
    <property type="entry name" value="SAP domain"/>
    <property type="match status" value="1"/>
</dbReference>
<feature type="region of interest" description="Disordered" evidence="1">
    <location>
        <begin position="272"/>
        <end position="319"/>
    </location>
</feature>
<dbReference type="InterPro" id="IPR003034">
    <property type="entry name" value="SAP_dom"/>
</dbReference>
<keyword evidence="4" id="KW-1185">Reference proteome</keyword>
<gene>
    <name evidence="3" type="ORF">CYNAS_LOCUS11408</name>
</gene>
<feature type="compositionally biased region" description="Basic residues" evidence="1">
    <location>
        <begin position="159"/>
        <end position="168"/>
    </location>
</feature>
<dbReference type="EMBL" id="CATQJL010000223">
    <property type="protein sequence ID" value="CAJ0599425.1"/>
    <property type="molecule type" value="Genomic_DNA"/>
</dbReference>
<feature type="compositionally biased region" description="Polar residues" evidence="1">
    <location>
        <begin position="344"/>
        <end position="365"/>
    </location>
</feature>
<evidence type="ECO:0000259" key="2">
    <source>
        <dbReference type="PROSITE" id="PS50800"/>
    </source>
</evidence>
<dbReference type="SUPFAM" id="SSF68906">
    <property type="entry name" value="SAP domain"/>
    <property type="match status" value="1"/>
</dbReference>
<feature type="region of interest" description="Disordered" evidence="1">
    <location>
        <begin position="126"/>
        <end position="259"/>
    </location>
</feature>
<feature type="compositionally biased region" description="Basic and acidic residues" evidence="1">
    <location>
        <begin position="169"/>
        <end position="180"/>
    </location>
</feature>
<dbReference type="PROSITE" id="PS50800">
    <property type="entry name" value="SAP"/>
    <property type="match status" value="1"/>
</dbReference>
<dbReference type="Proteomes" id="UP001176961">
    <property type="component" value="Unassembled WGS sequence"/>
</dbReference>
<evidence type="ECO:0000256" key="1">
    <source>
        <dbReference type="SAM" id="MobiDB-lite"/>
    </source>
</evidence>
<proteinExistence type="predicted"/>
<sequence length="601" mass="66681">MARTRAIQISVISKAEQEMDAEVCLPSGKRVSTLRVKDLQKELHRRRLSIAGKKADLLARLTEYIVDFESASNSTVDPVTVSPVTREEQLPCEVFTKLERVTKEKLIKKKETSTKRRSHTRLNETFEYIESDDEDTTQVNSAVTPETKCVAPLVDASHRKSSRQSKGRRSNDDIEMKETLVDSTNLREAVRAQTPISSKKSRQPKTGDHNDFLTDDETDHKIKNKANLSGSLSDDQTQENHPKSVKHQGSAEVKEVSPMDDAEEIITVIEKRAEISTPNSASSRRLQFSATKRTPNKVIHSGLQTPSPASGGRSRGGFAAPTVASVAKSASKKELLVSVKSDASKSTVALSAAKTPQPSVSSASRSIKKQERGNVTAKFARQHARLFEHMESIDDQHERLAKEHENNMKAVPRVAQRLATPKASRIPLREANSAKSEKKTGYVFDASKAKTSVTENSFRFGKVEDFRPTQSKITTADTVVTSFSLKKSKPRDERDVKSRTKTSSKSRRPIIGLTVPLNKPTLNLLATPKGMAPPRAREKVTYTPRRGALGAFVDTTKLSDREYELAVANGLIKNRSRASAPADTRKSRREEILDLKRKLKI</sequence>
<evidence type="ECO:0000313" key="4">
    <source>
        <dbReference type="Proteomes" id="UP001176961"/>
    </source>
</evidence>
<evidence type="ECO:0000313" key="3">
    <source>
        <dbReference type="EMBL" id="CAJ0599425.1"/>
    </source>
</evidence>
<organism evidence="3 4">
    <name type="scientific">Cylicocyclus nassatus</name>
    <name type="common">Nematode worm</name>
    <dbReference type="NCBI Taxonomy" id="53992"/>
    <lineage>
        <taxon>Eukaryota</taxon>
        <taxon>Metazoa</taxon>
        <taxon>Ecdysozoa</taxon>
        <taxon>Nematoda</taxon>
        <taxon>Chromadorea</taxon>
        <taxon>Rhabditida</taxon>
        <taxon>Rhabditina</taxon>
        <taxon>Rhabditomorpha</taxon>
        <taxon>Strongyloidea</taxon>
        <taxon>Strongylidae</taxon>
        <taxon>Cylicocyclus</taxon>
    </lineage>
</organism>
<feature type="region of interest" description="Disordered" evidence="1">
    <location>
        <begin position="484"/>
        <end position="507"/>
    </location>
</feature>